<feature type="chain" id="PRO_5004650819" description="Blue (type 1) copper domain-containing protein" evidence="3">
    <location>
        <begin position="20"/>
        <end position="356"/>
    </location>
</feature>
<dbReference type="InterPro" id="IPR052953">
    <property type="entry name" value="Ser-rich/MCO-related"/>
</dbReference>
<accession>U4KWQ1</accession>
<feature type="domain" description="Blue (type 1) copper" evidence="4">
    <location>
        <begin position="151"/>
        <end position="246"/>
    </location>
</feature>
<dbReference type="GO" id="GO:0005507">
    <property type="term" value="F:copper ion binding"/>
    <property type="evidence" value="ECO:0007669"/>
    <property type="project" value="InterPro"/>
</dbReference>
<dbReference type="Pfam" id="PF00127">
    <property type="entry name" value="Copper-bind"/>
    <property type="match status" value="1"/>
</dbReference>
<evidence type="ECO:0000259" key="4">
    <source>
        <dbReference type="Pfam" id="PF00127"/>
    </source>
</evidence>
<dbReference type="InterPro" id="IPR000923">
    <property type="entry name" value="BlueCu_1"/>
</dbReference>
<keyword evidence="6" id="KW-1185">Reference proteome</keyword>
<dbReference type="PANTHER" id="PTHR34883:SF4">
    <property type="entry name" value="CUPREDOXIN"/>
    <property type="match status" value="1"/>
</dbReference>
<dbReference type="OrthoDB" id="1921208at2759"/>
<keyword evidence="1" id="KW-0479">Metal-binding</keyword>
<dbReference type="OMA" id="WWYCKQK"/>
<dbReference type="AlphaFoldDB" id="U4KWQ1"/>
<keyword evidence="3" id="KW-0732">Signal</keyword>
<protein>
    <recommendedName>
        <fullName evidence="4">Blue (type 1) copper domain-containing protein</fullName>
    </recommendedName>
</protein>
<dbReference type="PANTHER" id="PTHR34883">
    <property type="entry name" value="SERINE-RICH PROTEIN, PUTATIVE-RELATED-RELATED"/>
    <property type="match status" value="1"/>
</dbReference>
<evidence type="ECO:0000313" key="5">
    <source>
        <dbReference type="EMBL" id="CCX05937.1"/>
    </source>
</evidence>
<keyword evidence="2" id="KW-0186">Copper</keyword>
<name>U4KWQ1_PYROM</name>
<sequence length="356" mass="35593">MKFTTALLLSAYTASTVLATNHMAYVMPAQMPSEQLSSGSGSMADTMPNEGMIPVSPMPAEIPANMPAAEMPAAQMPAAPMVETTAVMMHTAATTMMHQGQMTTIAAPMQHQVTAMPTHVMMPAASAGVGGEAASGGAVGGSAGMTHTVIVGGAGLAFNPTEVTAAIGDKVKFIMMAKNHTVTQSSFAKPCVKLATGMDSGFLPNSGNDTATAPTFEVTVDTTDATWWYCKQKAPKPHCGSGMVFAINPTAAKSFSTFQMMAIAQNGTAAGGSAVAPPAAGATLSVDNGAAPPAATSAALAIAPPAATMIAPGWNNQGNPGACSCACFCGQAAFPQGDGIGSFGGLSGSLPAPWGR</sequence>
<evidence type="ECO:0000256" key="1">
    <source>
        <dbReference type="ARBA" id="ARBA00022723"/>
    </source>
</evidence>
<gene>
    <name evidence="5" type="ORF">PCON_05524</name>
</gene>
<feature type="signal peptide" evidence="3">
    <location>
        <begin position="1"/>
        <end position="19"/>
    </location>
</feature>
<evidence type="ECO:0000313" key="6">
    <source>
        <dbReference type="Proteomes" id="UP000018144"/>
    </source>
</evidence>
<proteinExistence type="predicted"/>
<dbReference type="SUPFAM" id="SSF49503">
    <property type="entry name" value="Cupredoxins"/>
    <property type="match status" value="1"/>
</dbReference>
<evidence type="ECO:0000256" key="2">
    <source>
        <dbReference type="ARBA" id="ARBA00023008"/>
    </source>
</evidence>
<dbReference type="InterPro" id="IPR008972">
    <property type="entry name" value="Cupredoxin"/>
</dbReference>
<dbReference type="EMBL" id="HF935277">
    <property type="protein sequence ID" value="CCX05937.1"/>
    <property type="molecule type" value="Genomic_DNA"/>
</dbReference>
<dbReference type="eggNOG" id="ENOG502S40X">
    <property type="taxonomic scope" value="Eukaryota"/>
</dbReference>
<dbReference type="Proteomes" id="UP000018144">
    <property type="component" value="Unassembled WGS sequence"/>
</dbReference>
<organism evidence="5 6">
    <name type="scientific">Pyronema omphalodes (strain CBS 100304)</name>
    <name type="common">Pyronema confluens</name>
    <dbReference type="NCBI Taxonomy" id="1076935"/>
    <lineage>
        <taxon>Eukaryota</taxon>
        <taxon>Fungi</taxon>
        <taxon>Dikarya</taxon>
        <taxon>Ascomycota</taxon>
        <taxon>Pezizomycotina</taxon>
        <taxon>Pezizomycetes</taxon>
        <taxon>Pezizales</taxon>
        <taxon>Pyronemataceae</taxon>
        <taxon>Pyronema</taxon>
    </lineage>
</organism>
<dbReference type="Gene3D" id="2.60.40.420">
    <property type="entry name" value="Cupredoxins - blue copper proteins"/>
    <property type="match status" value="1"/>
</dbReference>
<evidence type="ECO:0000256" key="3">
    <source>
        <dbReference type="SAM" id="SignalP"/>
    </source>
</evidence>
<dbReference type="CDD" id="cd00920">
    <property type="entry name" value="Cupredoxin"/>
    <property type="match status" value="1"/>
</dbReference>
<dbReference type="STRING" id="1076935.U4KWQ1"/>
<reference evidence="5 6" key="1">
    <citation type="journal article" date="2013" name="PLoS Genet.">
        <title>The genome and development-dependent transcriptomes of Pyronema confluens: a window into fungal evolution.</title>
        <authorList>
            <person name="Traeger S."/>
            <person name="Altegoer F."/>
            <person name="Freitag M."/>
            <person name="Gabaldon T."/>
            <person name="Kempken F."/>
            <person name="Kumar A."/>
            <person name="Marcet-Houben M."/>
            <person name="Poggeler S."/>
            <person name="Stajich J.E."/>
            <person name="Nowrousian M."/>
        </authorList>
    </citation>
    <scope>NUCLEOTIDE SEQUENCE [LARGE SCALE GENOMIC DNA]</scope>
    <source>
        <strain evidence="6">CBS 100304</strain>
        <tissue evidence="5">Vegetative mycelium</tissue>
    </source>
</reference>
<dbReference type="GO" id="GO:0009055">
    <property type="term" value="F:electron transfer activity"/>
    <property type="evidence" value="ECO:0007669"/>
    <property type="project" value="InterPro"/>
</dbReference>